<dbReference type="InParanoid" id="A0A0R0E535"/>
<protein>
    <submittedName>
        <fullName evidence="1 2">Uncharacterized protein</fullName>
    </submittedName>
</protein>
<reference evidence="2" key="2">
    <citation type="submission" date="2018-02" db="UniProtKB">
        <authorList>
            <consortium name="EnsemblPlants"/>
        </authorList>
    </citation>
    <scope>IDENTIFICATION</scope>
    <source>
        <strain evidence="2">Williams 82</strain>
    </source>
</reference>
<dbReference type="EnsemblPlants" id="KRG89163">
    <property type="protein sequence ID" value="KRG89163"/>
    <property type="gene ID" value="GLYMA_20G005500"/>
</dbReference>
<accession>A0A0R0E535</accession>
<evidence type="ECO:0000313" key="1">
    <source>
        <dbReference type="EMBL" id="KRG89163.1"/>
    </source>
</evidence>
<dbReference type="Gramene" id="KRG89163">
    <property type="protein sequence ID" value="KRG89163"/>
    <property type="gene ID" value="GLYMA_20G005500"/>
</dbReference>
<dbReference type="EMBL" id="CM000853">
    <property type="protein sequence ID" value="KRG89163.1"/>
    <property type="molecule type" value="Genomic_DNA"/>
</dbReference>
<evidence type="ECO:0000313" key="3">
    <source>
        <dbReference type="Proteomes" id="UP000008827"/>
    </source>
</evidence>
<evidence type="ECO:0000313" key="2">
    <source>
        <dbReference type="EnsemblPlants" id="KRG89163"/>
    </source>
</evidence>
<dbReference type="Proteomes" id="UP000008827">
    <property type="component" value="Chromosome 20"/>
</dbReference>
<gene>
    <name evidence="1" type="ORF">GLYMA_20G005500</name>
</gene>
<name>A0A0R0E535_SOYBN</name>
<sequence length="86" mass="9506">MSGNRRNGGATMKPTKRCNLHPKWLHNICNRQVLRNKCLKSSGRPLCFSVSSCSQGTANYTIGCGRLVPLNHDPQHELARKGAFNA</sequence>
<keyword evidence="3" id="KW-1185">Reference proteome</keyword>
<proteinExistence type="predicted"/>
<organism evidence="1">
    <name type="scientific">Glycine max</name>
    <name type="common">Soybean</name>
    <name type="synonym">Glycine hispida</name>
    <dbReference type="NCBI Taxonomy" id="3847"/>
    <lineage>
        <taxon>Eukaryota</taxon>
        <taxon>Viridiplantae</taxon>
        <taxon>Streptophyta</taxon>
        <taxon>Embryophyta</taxon>
        <taxon>Tracheophyta</taxon>
        <taxon>Spermatophyta</taxon>
        <taxon>Magnoliopsida</taxon>
        <taxon>eudicotyledons</taxon>
        <taxon>Gunneridae</taxon>
        <taxon>Pentapetalae</taxon>
        <taxon>rosids</taxon>
        <taxon>fabids</taxon>
        <taxon>Fabales</taxon>
        <taxon>Fabaceae</taxon>
        <taxon>Papilionoideae</taxon>
        <taxon>50 kb inversion clade</taxon>
        <taxon>NPAAA clade</taxon>
        <taxon>indigoferoid/millettioid clade</taxon>
        <taxon>Phaseoleae</taxon>
        <taxon>Glycine</taxon>
        <taxon>Glycine subgen. Soja</taxon>
    </lineage>
</organism>
<dbReference type="AlphaFoldDB" id="A0A0R0E535"/>
<reference evidence="1" key="3">
    <citation type="submission" date="2018-07" db="EMBL/GenBank/DDBJ databases">
        <title>WGS assembly of Glycine max.</title>
        <authorList>
            <person name="Schmutz J."/>
            <person name="Cannon S."/>
            <person name="Schlueter J."/>
            <person name="Ma J."/>
            <person name="Mitros T."/>
            <person name="Nelson W."/>
            <person name="Hyten D."/>
            <person name="Song Q."/>
            <person name="Thelen J."/>
            <person name="Cheng J."/>
            <person name="Xu D."/>
            <person name="Hellsten U."/>
            <person name="May G."/>
            <person name="Yu Y."/>
            <person name="Sakurai T."/>
            <person name="Umezawa T."/>
            <person name="Bhattacharyya M."/>
            <person name="Sandhu D."/>
            <person name="Valliyodan B."/>
            <person name="Lindquist E."/>
            <person name="Peto M."/>
            <person name="Grant D."/>
            <person name="Shu S."/>
            <person name="Goodstein D."/>
            <person name="Barry K."/>
            <person name="Futrell-Griggs M."/>
            <person name="Abernathy B."/>
            <person name="Du J."/>
            <person name="Tian Z."/>
            <person name="Zhu L."/>
            <person name="Gill N."/>
            <person name="Joshi T."/>
            <person name="Libault M."/>
            <person name="Sethuraman A."/>
            <person name="Zhang X."/>
            <person name="Shinozaki K."/>
            <person name="Nguyen H."/>
            <person name="Wing R."/>
            <person name="Cregan P."/>
            <person name="Specht J."/>
            <person name="Grimwood J."/>
            <person name="Rokhsar D."/>
            <person name="Stacey G."/>
            <person name="Shoemaker R."/>
            <person name="Jackson S."/>
        </authorList>
    </citation>
    <scope>NUCLEOTIDE SEQUENCE</scope>
    <source>
        <tissue evidence="1">Callus</tissue>
    </source>
</reference>
<reference evidence="1 2" key="1">
    <citation type="journal article" date="2010" name="Nature">
        <title>Genome sequence of the palaeopolyploid soybean.</title>
        <authorList>
            <person name="Schmutz J."/>
            <person name="Cannon S.B."/>
            <person name="Schlueter J."/>
            <person name="Ma J."/>
            <person name="Mitros T."/>
            <person name="Nelson W."/>
            <person name="Hyten D.L."/>
            <person name="Song Q."/>
            <person name="Thelen J.J."/>
            <person name="Cheng J."/>
            <person name="Xu D."/>
            <person name="Hellsten U."/>
            <person name="May G.D."/>
            <person name="Yu Y."/>
            <person name="Sakurai T."/>
            <person name="Umezawa T."/>
            <person name="Bhattacharyya M.K."/>
            <person name="Sandhu D."/>
            <person name="Valliyodan B."/>
            <person name="Lindquist E."/>
            <person name="Peto M."/>
            <person name="Grant D."/>
            <person name="Shu S."/>
            <person name="Goodstein D."/>
            <person name="Barry K."/>
            <person name="Futrell-Griggs M."/>
            <person name="Abernathy B."/>
            <person name="Du J."/>
            <person name="Tian Z."/>
            <person name="Zhu L."/>
            <person name="Gill N."/>
            <person name="Joshi T."/>
            <person name="Libault M."/>
            <person name="Sethuraman A."/>
            <person name="Zhang X.-C."/>
            <person name="Shinozaki K."/>
            <person name="Nguyen H.T."/>
            <person name="Wing R.A."/>
            <person name="Cregan P."/>
            <person name="Specht J."/>
            <person name="Grimwood J."/>
            <person name="Rokhsar D."/>
            <person name="Stacey G."/>
            <person name="Shoemaker R.C."/>
            <person name="Jackson S.A."/>
        </authorList>
    </citation>
    <scope>NUCLEOTIDE SEQUENCE</scope>
    <source>
        <strain evidence="2">cv. Williams 82</strain>
        <tissue evidence="1">Callus</tissue>
    </source>
</reference>